<evidence type="ECO:0000256" key="2">
    <source>
        <dbReference type="ARBA" id="ARBA00004533"/>
    </source>
</evidence>
<dbReference type="InterPro" id="IPR000160">
    <property type="entry name" value="GGDEF_dom"/>
</dbReference>
<dbReference type="CDD" id="cd06225">
    <property type="entry name" value="HAMP"/>
    <property type="match status" value="1"/>
</dbReference>
<comment type="cofactor">
    <cofactor evidence="1">
        <name>Mg(2+)</name>
        <dbReference type="ChEBI" id="CHEBI:18420"/>
    </cofactor>
</comment>
<dbReference type="CDD" id="cd01949">
    <property type="entry name" value="GGDEF"/>
    <property type="match status" value="1"/>
</dbReference>
<protein>
    <submittedName>
        <fullName evidence="7">Diguanylate cyclase DgcN</fullName>
        <ecNumber evidence="7">2.7.7.65</ecNumber>
    </submittedName>
</protein>
<dbReference type="GO" id="GO:0005886">
    <property type="term" value="C:plasma membrane"/>
    <property type="evidence" value="ECO:0007669"/>
    <property type="project" value="UniProtKB-SubCell"/>
</dbReference>
<keyword evidence="8" id="KW-1185">Reference proteome</keyword>
<proteinExistence type="predicted"/>
<dbReference type="Gene3D" id="3.30.70.270">
    <property type="match status" value="1"/>
</dbReference>
<dbReference type="SUPFAM" id="SSF55073">
    <property type="entry name" value="Nucleotide cyclase"/>
    <property type="match status" value="1"/>
</dbReference>
<keyword evidence="7" id="KW-0808">Transferase</keyword>
<dbReference type="AlphaFoldDB" id="A0A7U7EQI1"/>
<dbReference type="InterPro" id="IPR029787">
    <property type="entry name" value="Nucleotide_cyclase"/>
</dbReference>
<keyword evidence="4" id="KW-1133">Transmembrane helix</keyword>
<evidence type="ECO:0000259" key="5">
    <source>
        <dbReference type="PROSITE" id="PS50885"/>
    </source>
</evidence>
<comment type="caution">
    <text evidence="7">The sequence shown here is derived from an EMBL/GenBank/DDBJ whole genome shotgun (WGS) entry which is preliminary data.</text>
</comment>
<feature type="domain" description="HAMP" evidence="5">
    <location>
        <begin position="184"/>
        <end position="237"/>
    </location>
</feature>
<dbReference type="InterPro" id="IPR033417">
    <property type="entry name" value="CHASE8"/>
</dbReference>
<evidence type="ECO:0000313" key="7">
    <source>
        <dbReference type="EMBL" id="CAD5108275.1"/>
    </source>
</evidence>
<keyword evidence="7" id="KW-0548">Nucleotidyltransferase</keyword>
<gene>
    <name evidence="7" type="primary">dgcN</name>
    <name evidence="7" type="ORF">PSEWESI4_02560</name>
</gene>
<dbReference type="Proteomes" id="UP000583387">
    <property type="component" value="Unassembled WGS sequence"/>
</dbReference>
<feature type="compositionally biased region" description="Basic and acidic residues" evidence="3">
    <location>
        <begin position="422"/>
        <end position="431"/>
    </location>
</feature>
<evidence type="ECO:0000256" key="1">
    <source>
        <dbReference type="ARBA" id="ARBA00001946"/>
    </source>
</evidence>
<feature type="domain" description="GGDEF" evidence="6">
    <location>
        <begin position="280"/>
        <end position="414"/>
    </location>
</feature>
<keyword evidence="4" id="KW-0472">Membrane</keyword>
<evidence type="ECO:0000313" key="8">
    <source>
        <dbReference type="Proteomes" id="UP000583387"/>
    </source>
</evidence>
<dbReference type="SMART" id="SM00267">
    <property type="entry name" value="GGDEF"/>
    <property type="match status" value="1"/>
</dbReference>
<dbReference type="PANTHER" id="PTHR46663:SF2">
    <property type="entry name" value="GGDEF DOMAIN-CONTAINING PROTEIN"/>
    <property type="match status" value="1"/>
</dbReference>
<dbReference type="GO" id="GO:0007165">
    <property type="term" value="P:signal transduction"/>
    <property type="evidence" value="ECO:0007669"/>
    <property type="project" value="InterPro"/>
</dbReference>
<evidence type="ECO:0000259" key="6">
    <source>
        <dbReference type="PROSITE" id="PS50887"/>
    </source>
</evidence>
<evidence type="ECO:0000256" key="4">
    <source>
        <dbReference type="SAM" id="Phobius"/>
    </source>
</evidence>
<feature type="transmembrane region" description="Helical" evidence="4">
    <location>
        <begin position="21"/>
        <end position="47"/>
    </location>
</feature>
<feature type="region of interest" description="Disordered" evidence="3">
    <location>
        <begin position="406"/>
        <end position="495"/>
    </location>
</feature>
<comment type="subcellular location">
    <subcellularLocation>
        <location evidence="2">Cell inner membrane</location>
    </subcellularLocation>
</comment>
<dbReference type="PROSITE" id="PS50887">
    <property type="entry name" value="GGDEF"/>
    <property type="match status" value="1"/>
</dbReference>
<evidence type="ECO:0000256" key="3">
    <source>
        <dbReference type="SAM" id="MobiDB-lite"/>
    </source>
</evidence>
<feature type="compositionally biased region" description="Basic and acidic residues" evidence="3">
    <location>
        <begin position="451"/>
        <end position="463"/>
    </location>
</feature>
<dbReference type="EC" id="2.7.7.65" evidence="7"/>
<dbReference type="EMBL" id="CAJFCI010000052">
    <property type="protein sequence ID" value="CAD5108275.1"/>
    <property type="molecule type" value="Genomic_DNA"/>
</dbReference>
<dbReference type="InterPro" id="IPR052163">
    <property type="entry name" value="DGC-Regulatory_Protein"/>
</dbReference>
<dbReference type="SMART" id="SM00304">
    <property type="entry name" value="HAMP"/>
    <property type="match status" value="1"/>
</dbReference>
<reference evidence="7 8" key="1">
    <citation type="submission" date="2020-08" db="EMBL/GenBank/DDBJ databases">
        <authorList>
            <person name="Criscuolo A."/>
        </authorList>
    </citation>
    <scope>NUCLEOTIDE SEQUENCE [LARGE SCALE GENOMIC DNA]</scope>
    <source>
        <strain evidence="7">CIP111764</strain>
    </source>
</reference>
<dbReference type="Pfam" id="PF00990">
    <property type="entry name" value="GGDEF"/>
    <property type="match status" value="1"/>
</dbReference>
<dbReference type="Gene3D" id="6.10.340.10">
    <property type="match status" value="1"/>
</dbReference>
<name>A0A7U7EQI1_9GAMM</name>
<dbReference type="Pfam" id="PF17152">
    <property type="entry name" value="CHASE8"/>
    <property type="match status" value="1"/>
</dbReference>
<sequence length="495" mass="53697">MRIRRLFSLRPGRPSLRRVFYRANLTVALVSVCMAGLAVTVVGLLALRAYAEHNLHLITRSMAYTTEAAVVFRDAAAAEEALQAIAAEEEVAEAAVYDANGRRLAGYQRPSGPMVGLERRLTGWLLDDEYSRPILHNDRRIGEVRVSGSGGGLLTFLLTGLGGTFAGLLLAALGALHLSQRMVAKVLGPLDRLASVAHAIRRDRDFAQRVPPARIVELNELSEDFNALLDELDSWQTHLEKENATLAHKASHDSLTRLPNRAFFEGRLSRALRDVAAHGQRVAVLFIDSDRFKSINDELGHAAGDAVLVSIATRIRGQLRETDLVARLGGDEFAVLLSPVASPEDAVRIADDIIASMELPIPLPDGGSVRTSLTIGIALCPEHGSTPEALLRSADLAMYHAKRRQRGTRLLAQQPVSPVPIEKQEKSREPAESPARPGPADACPGRLPDATADRPDARTDSRPETGGVPADGRWVGVRPVQQGAVRQQPGRHQPR</sequence>
<dbReference type="NCBIfam" id="TIGR00254">
    <property type="entry name" value="GGDEF"/>
    <property type="match status" value="1"/>
</dbReference>
<dbReference type="PANTHER" id="PTHR46663">
    <property type="entry name" value="DIGUANYLATE CYCLASE DGCT-RELATED"/>
    <property type="match status" value="1"/>
</dbReference>
<dbReference type="Pfam" id="PF00672">
    <property type="entry name" value="HAMP"/>
    <property type="match status" value="1"/>
</dbReference>
<feature type="transmembrane region" description="Helical" evidence="4">
    <location>
        <begin position="153"/>
        <end position="176"/>
    </location>
</feature>
<organism evidence="7 8">
    <name type="scientific">Zestomonas carbonaria</name>
    <dbReference type="NCBI Taxonomy" id="2762745"/>
    <lineage>
        <taxon>Bacteria</taxon>
        <taxon>Pseudomonadati</taxon>
        <taxon>Pseudomonadota</taxon>
        <taxon>Gammaproteobacteria</taxon>
        <taxon>Pseudomonadales</taxon>
        <taxon>Pseudomonadaceae</taxon>
        <taxon>Zestomonas</taxon>
    </lineage>
</organism>
<dbReference type="InterPro" id="IPR043128">
    <property type="entry name" value="Rev_trsase/Diguanyl_cyclase"/>
</dbReference>
<dbReference type="InterPro" id="IPR003660">
    <property type="entry name" value="HAMP_dom"/>
</dbReference>
<dbReference type="PROSITE" id="PS50885">
    <property type="entry name" value="HAMP"/>
    <property type="match status" value="1"/>
</dbReference>
<keyword evidence="4" id="KW-0812">Transmembrane</keyword>
<dbReference type="GO" id="GO:0052621">
    <property type="term" value="F:diguanylate cyclase activity"/>
    <property type="evidence" value="ECO:0007669"/>
    <property type="project" value="UniProtKB-EC"/>
</dbReference>
<accession>A0A7U7EQI1</accession>
<dbReference type="FunFam" id="3.30.70.270:FF:000001">
    <property type="entry name" value="Diguanylate cyclase domain protein"/>
    <property type="match status" value="1"/>
</dbReference>